<dbReference type="PROSITE" id="PS50835">
    <property type="entry name" value="IG_LIKE"/>
    <property type="match status" value="6"/>
</dbReference>
<keyword evidence="2" id="KW-1185">Reference proteome</keyword>
<dbReference type="Gene3D" id="2.60.40.10">
    <property type="entry name" value="Immunoglobulins"/>
    <property type="match status" value="7"/>
</dbReference>
<reference evidence="3" key="1">
    <citation type="submission" date="2025-08" db="UniProtKB">
        <authorList>
            <consortium name="RefSeq"/>
        </authorList>
    </citation>
    <scope>IDENTIFICATION</scope>
</reference>
<evidence type="ECO:0000259" key="1">
    <source>
        <dbReference type="PROSITE" id="PS50835"/>
    </source>
</evidence>
<evidence type="ECO:0000313" key="3">
    <source>
        <dbReference type="RefSeq" id="XP_012945307.1"/>
    </source>
</evidence>
<proteinExistence type="predicted"/>
<evidence type="ECO:0000313" key="2">
    <source>
        <dbReference type="Proteomes" id="UP000694888"/>
    </source>
</evidence>
<gene>
    <name evidence="3" type="primary">LOC101845205</name>
</gene>
<protein>
    <submittedName>
        <fullName evidence="3">Myopalladin</fullName>
    </submittedName>
</protein>
<dbReference type="InterPro" id="IPR003599">
    <property type="entry name" value="Ig_sub"/>
</dbReference>
<accession>A0ABM1ACX8</accession>
<dbReference type="Pfam" id="PF07679">
    <property type="entry name" value="I-set"/>
    <property type="match status" value="7"/>
</dbReference>
<dbReference type="RefSeq" id="XP_012945307.1">
    <property type="nucleotide sequence ID" value="XM_013089853.1"/>
</dbReference>
<dbReference type="InterPro" id="IPR036179">
    <property type="entry name" value="Ig-like_dom_sf"/>
</dbReference>
<dbReference type="InterPro" id="IPR013783">
    <property type="entry name" value="Ig-like_fold"/>
</dbReference>
<dbReference type="SMART" id="SM00409">
    <property type="entry name" value="IG"/>
    <property type="match status" value="6"/>
</dbReference>
<dbReference type="InterPro" id="IPR013098">
    <property type="entry name" value="Ig_I-set"/>
</dbReference>
<dbReference type="Proteomes" id="UP000694888">
    <property type="component" value="Unplaced"/>
</dbReference>
<dbReference type="InterPro" id="IPR007110">
    <property type="entry name" value="Ig-like_dom"/>
</dbReference>
<dbReference type="PANTHER" id="PTHR47633">
    <property type="entry name" value="IMMUNOGLOBULIN"/>
    <property type="match status" value="1"/>
</dbReference>
<dbReference type="SMART" id="SM00408">
    <property type="entry name" value="IGc2"/>
    <property type="match status" value="5"/>
</dbReference>
<dbReference type="GeneID" id="101845205"/>
<dbReference type="PANTHER" id="PTHR47633:SF4">
    <property type="entry name" value="MYOPALLADIN ISOFORM X1"/>
    <property type="match status" value="1"/>
</dbReference>
<sequence length="640" mass="71215">MIFQQEELHHLEVYEVTPDDSGPYTVTARNPLGETTCSADLLLKELPVEEKPKLEAPKFIVSIETVESQVGETAKFYCKARGKPEPELVWFKDDKPVTADDSRYTISLGDDTDSTLVIVDLSPEDDGTFTCEAVNEAGKDRCKAELFIDEKPEEKSPPEFIKVPDKVTAREHDNAKFIVKVIGEPKPAVTWYKDEEPLEDAELYHTESYEDTHCFEIKDTEKTDEGPYTCMAENSEGKVTCQIPLFVNEIPRDERLSESPLVLKTPEETQAPQFVETFEDTTVMEQKPLQLIAKVIGLPRPEVTWFKDDRELVATPNTVVKHEEDTVKLRISPTRLDQEGVYKCVASNPAGSAECVAKVVVEGKTEPPKFTRPLSNRECKEGRPVKFECAVTGLPQPDISWFLNEQPVEAGVRFHVDQRKGFSDVTHSLSLDSTDVADSGTVKAVAVNRAGEASTDATLTVDEKKEAPKFIKKHETTEVVEFNNATFKVMVSGKPKPHVTWLMGDEELQASEDVIMQVEDQTYTLTINKVRPDQASVITARAKNPAGQVSCNARLKVTPAKKPTFVRKLSDALVPEHGTVKFDCKATGVPTPQIKWYINDKELEPSENITMDVSPKDGTYTLTIKAATPELAGEVKAIAV</sequence>
<name>A0ABM1ACX8_APLCA</name>
<feature type="domain" description="Ig-like" evidence="1">
    <location>
        <begin position="563"/>
        <end position="640"/>
    </location>
</feature>
<dbReference type="SUPFAM" id="SSF48726">
    <property type="entry name" value="Immunoglobulin"/>
    <property type="match status" value="7"/>
</dbReference>
<dbReference type="InterPro" id="IPR003598">
    <property type="entry name" value="Ig_sub2"/>
</dbReference>
<organism evidence="2 3">
    <name type="scientific">Aplysia californica</name>
    <name type="common">California sea hare</name>
    <dbReference type="NCBI Taxonomy" id="6500"/>
    <lineage>
        <taxon>Eukaryota</taxon>
        <taxon>Metazoa</taxon>
        <taxon>Spiralia</taxon>
        <taxon>Lophotrochozoa</taxon>
        <taxon>Mollusca</taxon>
        <taxon>Gastropoda</taxon>
        <taxon>Heterobranchia</taxon>
        <taxon>Euthyneura</taxon>
        <taxon>Tectipleura</taxon>
        <taxon>Aplysiida</taxon>
        <taxon>Aplysioidea</taxon>
        <taxon>Aplysiidae</taxon>
        <taxon>Aplysia</taxon>
    </lineage>
</organism>
<feature type="domain" description="Ig-like" evidence="1">
    <location>
        <begin position="272"/>
        <end position="360"/>
    </location>
</feature>
<feature type="domain" description="Ig-like" evidence="1">
    <location>
        <begin position="57"/>
        <end position="147"/>
    </location>
</feature>
<feature type="domain" description="Ig-like" evidence="1">
    <location>
        <begin position="158"/>
        <end position="240"/>
    </location>
</feature>
<feature type="domain" description="Ig-like" evidence="1">
    <location>
        <begin position="368"/>
        <end position="460"/>
    </location>
</feature>
<feature type="domain" description="Ig-like" evidence="1">
    <location>
        <begin position="468"/>
        <end position="558"/>
    </location>
</feature>
<feature type="non-terminal residue" evidence="3">
    <location>
        <position position="640"/>
    </location>
</feature>